<reference evidence="2 3" key="1">
    <citation type="submission" date="2016-10" db="EMBL/GenBank/DDBJ databases">
        <title>The genome sequence of Colletotrichum fioriniae PJ7.</title>
        <authorList>
            <person name="Baroncelli R."/>
        </authorList>
    </citation>
    <scope>NUCLEOTIDE SEQUENCE [LARGE SCALE GENOMIC DNA]</scope>
    <source>
        <strain evidence="2 3">IMI 384185</strain>
    </source>
</reference>
<proteinExistence type="predicted"/>
<dbReference type="RefSeq" id="XP_060354640.1">
    <property type="nucleotide sequence ID" value="XM_060487312.1"/>
</dbReference>
<feature type="region of interest" description="Disordered" evidence="1">
    <location>
        <begin position="1"/>
        <end position="97"/>
    </location>
</feature>
<keyword evidence="3" id="KW-1185">Reference proteome</keyword>
<name>A0ABQ9T171_9PEZI</name>
<dbReference type="Proteomes" id="UP001241169">
    <property type="component" value="Unassembled WGS sequence"/>
</dbReference>
<comment type="caution">
    <text evidence="2">The sequence shown here is derived from an EMBL/GenBank/DDBJ whole genome shotgun (WGS) entry which is preliminary data.</text>
</comment>
<organism evidence="2 3">
    <name type="scientific">Colletotrichum paranaense</name>
    <dbReference type="NCBI Taxonomy" id="1914294"/>
    <lineage>
        <taxon>Eukaryota</taxon>
        <taxon>Fungi</taxon>
        <taxon>Dikarya</taxon>
        <taxon>Ascomycota</taxon>
        <taxon>Pezizomycotina</taxon>
        <taxon>Sordariomycetes</taxon>
        <taxon>Hypocreomycetidae</taxon>
        <taxon>Glomerellales</taxon>
        <taxon>Glomerellaceae</taxon>
        <taxon>Colletotrichum</taxon>
        <taxon>Colletotrichum acutatum species complex</taxon>
    </lineage>
</organism>
<evidence type="ECO:0000313" key="3">
    <source>
        <dbReference type="Proteomes" id="UP001241169"/>
    </source>
</evidence>
<evidence type="ECO:0000313" key="2">
    <source>
        <dbReference type="EMBL" id="KAK1545523.1"/>
    </source>
</evidence>
<evidence type="ECO:0000256" key="1">
    <source>
        <dbReference type="SAM" id="MobiDB-lite"/>
    </source>
</evidence>
<feature type="compositionally biased region" description="Low complexity" evidence="1">
    <location>
        <begin position="84"/>
        <end position="96"/>
    </location>
</feature>
<accession>A0ABQ9T171</accession>
<gene>
    <name evidence="2" type="ORF">CPAR01_03025</name>
</gene>
<dbReference type="EMBL" id="MOPA01000002">
    <property type="protein sequence ID" value="KAK1545523.1"/>
    <property type="molecule type" value="Genomic_DNA"/>
</dbReference>
<feature type="compositionally biased region" description="Basic and acidic residues" evidence="1">
    <location>
        <begin position="15"/>
        <end position="33"/>
    </location>
</feature>
<protein>
    <submittedName>
        <fullName evidence="2">Uncharacterized protein</fullName>
    </submittedName>
</protein>
<dbReference type="GeneID" id="85371211"/>
<sequence length="121" mass="12560">MMDAIHQDPGGALVDRGRGRAGERAGHDVTGKDRMKKTTQNTHENPAVPDLLLPTPAAIGDPTATTTIDDGKAAPRSRTAPSQPFRSPSLLSSTPRSRLDCRRSLTCHIAAVAAAAGLGVG</sequence>